<sequence>MSKNFFFIQCRSLHGFSVIVICLKSPSGTSPRIDSSRVSKSVSLVIS</sequence>
<protein>
    <submittedName>
        <fullName evidence="2">Uncharacterized protein</fullName>
    </submittedName>
</protein>
<organism evidence="2">
    <name type="scientific">gut metagenome</name>
    <dbReference type="NCBI Taxonomy" id="749906"/>
    <lineage>
        <taxon>unclassified sequences</taxon>
        <taxon>metagenomes</taxon>
        <taxon>organismal metagenomes</taxon>
    </lineage>
</organism>
<reference evidence="2" key="1">
    <citation type="journal article" date="2012" name="PLoS ONE">
        <title>Gene sets for utilization of primary and secondary nutrition supplies in the distal gut of endangered iberian lynx.</title>
        <authorList>
            <person name="Alcaide M."/>
            <person name="Messina E."/>
            <person name="Richter M."/>
            <person name="Bargiela R."/>
            <person name="Peplies J."/>
            <person name="Huws S.A."/>
            <person name="Newbold C.J."/>
            <person name="Golyshin P.N."/>
            <person name="Simon M.A."/>
            <person name="Lopez G."/>
            <person name="Yakimov M.M."/>
            <person name="Ferrer M."/>
        </authorList>
    </citation>
    <scope>NUCLEOTIDE SEQUENCE</scope>
</reference>
<proteinExistence type="predicted"/>
<gene>
    <name evidence="2" type="ORF">EVA_14586</name>
</gene>
<evidence type="ECO:0000313" key="2">
    <source>
        <dbReference type="EMBL" id="EJW97308.1"/>
    </source>
</evidence>
<comment type="caution">
    <text evidence="2">The sequence shown here is derived from an EMBL/GenBank/DDBJ whole genome shotgun (WGS) entry which is preliminary data.</text>
</comment>
<evidence type="ECO:0000256" key="1">
    <source>
        <dbReference type="SAM" id="MobiDB-lite"/>
    </source>
</evidence>
<accession>J9FS34</accession>
<dbReference type="AlphaFoldDB" id="J9FS34"/>
<dbReference type="EMBL" id="AMCI01004835">
    <property type="protein sequence ID" value="EJW97308.1"/>
    <property type="molecule type" value="Genomic_DNA"/>
</dbReference>
<name>J9FS34_9ZZZZ</name>
<feature type="region of interest" description="Disordered" evidence="1">
    <location>
        <begin position="28"/>
        <end position="47"/>
    </location>
</feature>